<dbReference type="GO" id="GO:0003682">
    <property type="term" value="F:chromatin binding"/>
    <property type="evidence" value="ECO:0007669"/>
    <property type="project" value="TreeGrafter"/>
</dbReference>
<dbReference type="GO" id="GO:0019212">
    <property type="term" value="F:phosphatase inhibitor activity"/>
    <property type="evidence" value="ECO:0007669"/>
    <property type="project" value="TreeGrafter"/>
</dbReference>
<dbReference type="PANTHER" id="PTHR15111">
    <property type="entry name" value="RNA POLYMERASE II SUBUNIT 5-MEDIATING PROTEIN NNX3"/>
    <property type="match status" value="1"/>
</dbReference>
<dbReference type="RefSeq" id="XP_022650421.1">
    <property type="nucleotide sequence ID" value="XM_022794686.1"/>
</dbReference>
<comment type="similarity">
    <text evidence="3">Belongs to the RNA polymerase II subunit 5-mediating protein family.</text>
</comment>
<evidence type="ECO:0000313" key="7">
    <source>
        <dbReference type="Proteomes" id="UP000594260"/>
    </source>
</evidence>
<keyword evidence="7" id="KW-1185">Reference proteome</keyword>
<evidence type="ECO:0000256" key="1">
    <source>
        <dbReference type="ARBA" id="ARBA00004123"/>
    </source>
</evidence>
<dbReference type="Pfam" id="PF02996">
    <property type="entry name" value="Prefoldin"/>
    <property type="match status" value="1"/>
</dbReference>
<dbReference type="Proteomes" id="UP000594260">
    <property type="component" value="Unplaced"/>
</dbReference>
<reference evidence="6" key="1">
    <citation type="submission" date="2021-01" db="UniProtKB">
        <authorList>
            <consortium name="EnsemblMetazoa"/>
        </authorList>
    </citation>
    <scope>IDENTIFICATION</scope>
</reference>
<feature type="coiled-coil region" evidence="4">
    <location>
        <begin position="166"/>
        <end position="214"/>
    </location>
</feature>
<dbReference type="GO" id="GO:0003714">
    <property type="term" value="F:transcription corepressor activity"/>
    <property type="evidence" value="ECO:0007669"/>
    <property type="project" value="TreeGrafter"/>
</dbReference>
<dbReference type="PANTHER" id="PTHR15111:SF0">
    <property type="entry name" value="UNCONVENTIONAL PREFOLDIN RPB5 INTERACTOR 1"/>
    <property type="match status" value="1"/>
</dbReference>
<sequence length="350" mass="40318">MATSGHVSKVRDACIERLLAHESAAVEAAKEKLKELKEIESNYLQLKERLTTLPTRLSHSVTVPLNSVGFFQGQLIHTNEISVLLSSEILVQVTASKALEILNRRVGEIRSRQQKTKEEIKHFKHWKEYTVKATGTPAAGSESDDGMDINEEYNEEREAEWRKKHLEMVRRERARERTELKKVSNDVDEEALWQRLEELELEEQMERYEEMRKKQAFQQGRDHDESEVQVQLRLPEKDDMNDIVVNKPSSSFNTVIPNSSSCPKSILKQCSSEINLKNVHFKGESETQKRSYQSCAIDSDDDEEPEKNNADQETPFTGLIVERSSYSGKPVGEHIFPQSKRISRFKASRM</sequence>
<dbReference type="InterPro" id="IPR009053">
    <property type="entry name" value="Prefoldin"/>
</dbReference>
<dbReference type="CDD" id="cd23159">
    <property type="entry name" value="Prefoldin_URI1"/>
    <property type="match status" value="1"/>
</dbReference>
<dbReference type="GO" id="GO:0000122">
    <property type="term" value="P:negative regulation of transcription by RNA polymerase II"/>
    <property type="evidence" value="ECO:0007669"/>
    <property type="project" value="TreeGrafter"/>
</dbReference>
<dbReference type="Gene3D" id="1.10.287.370">
    <property type="match status" value="1"/>
</dbReference>
<comment type="subcellular location">
    <subcellularLocation>
        <location evidence="1">Nucleus</location>
    </subcellularLocation>
</comment>
<name>A0A7M7M5D2_VARDE</name>
<evidence type="ECO:0000256" key="4">
    <source>
        <dbReference type="SAM" id="Coils"/>
    </source>
</evidence>
<organism evidence="6 7">
    <name type="scientific">Varroa destructor</name>
    <name type="common">Honeybee mite</name>
    <dbReference type="NCBI Taxonomy" id="109461"/>
    <lineage>
        <taxon>Eukaryota</taxon>
        <taxon>Metazoa</taxon>
        <taxon>Ecdysozoa</taxon>
        <taxon>Arthropoda</taxon>
        <taxon>Chelicerata</taxon>
        <taxon>Arachnida</taxon>
        <taxon>Acari</taxon>
        <taxon>Parasitiformes</taxon>
        <taxon>Mesostigmata</taxon>
        <taxon>Gamasina</taxon>
        <taxon>Dermanyssoidea</taxon>
        <taxon>Varroidae</taxon>
        <taxon>Varroa</taxon>
    </lineage>
</organism>
<evidence type="ECO:0000313" key="6">
    <source>
        <dbReference type="EnsemblMetazoa" id="XP_022650421"/>
    </source>
</evidence>
<dbReference type="InterPro" id="IPR004127">
    <property type="entry name" value="Prefoldin_subunit_alpha"/>
</dbReference>
<proteinExistence type="inferred from homology"/>
<dbReference type="InterPro" id="IPR052255">
    <property type="entry name" value="RNA_pol_II_subunit5-mediator"/>
</dbReference>
<dbReference type="EnsemblMetazoa" id="XM_022794686">
    <property type="protein sequence ID" value="XP_022650421"/>
    <property type="gene ID" value="LOC111245834"/>
</dbReference>
<dbReference type="SUPFAM" id="SSF46579">
    <property type="entry name" value="Prefoldin"/>
    <property type="match status" value="1"/>
</dbReference>
<evidence type="ECO:0000256" key="2">
    <source>
        <dbReference type="ARBA" id="ARBA00023242"/>
    </source>
</evidence>
<dbReference type="GO" id="GO:0005634">
    <property type="term" value="C:nucleus"/>
    <property type="evidence" value="ECO:0007669"/>
    <property type="project" value="UniProtKB-SubCell"/>
</dbReference>
<keyword evidence="4" id="KW-0175">Coiled coil</keyword>
<keyword evidence="2" id="KW-0539">Nucleus</keyword>
<evidence type="ECO:0000256" key="3">
    <source>
        <dbReference type="ARBA" id="ARBA00038295"/>
    </source>
</evidence>
<feature type="region of interest" description="Disordered" evidence="5">
    <location>
        <begin position="283"/>
        <end position="318"/>
    </location>
</feature>
<dbReference type="OrthoDB" id="21413at2759"/>
<dbReference type="KEGG" id="vde:111245834"/>
<accession>A0A7M7M5D2</accession>
<feature type="coiled-coil region" evidence="4">
    <location>
        <begin position="19"/>
        <end position="49"/>
    </location>
</feature>
<dbReference type="GeneID" id="111245834"/>
<evidence type="ECO:0000256" key="5">
    <source>
        <dbReference type="SAM" id="MobiDB-lite"/>
    </source>
</evidence>
<protein>
    <recommendedName>
        <fullName evidence="8">Unconventional prefoldin RPB5 interactor</fullName>
    </recommendedName>
</protein>
<dbReference type="InParanoid" id="A0A7M7M5D2"/>
<evidence type="ECO:0008006" key="8">
    <source>
        <dbReference type="Google" id="ProtNLM"/>
    </source>
</evidence>
<dbReference type="AlphaFoldDB" id="A0A7M7M5D2"/>